<name>A0A212EHD9_DANPL</name>
<proteinExistence type="predicted"/>
<comment type="caution">
    <text evidence="2">The sequence shown here is derived from an EMBL/GenBank/DDBJ whole genome shotgun (WGS) entry which is preliminary data.</text>
</comment>
<evidence type="ECO:0000313" key="3">
    <source>
        <dbReference type="Proteomes" id="UP000007151"/>
    </source>
</evidence>
<gene>
    <name evidence="2" type="ORF">KGM_207329</name>
</gene>
<evidence type="ECO:0000313" key="2">
    <source>
        <dbReference type="EMBL" id="OWR40899.1"/>
    </source>
</evidence>
<reference evidence="2 3" key="1">
    <citation type="journal article" date="2011" name="Cell">
        <title>The monarch butterfly genome yields insights into long-distance migration.</title>
        <authorList>
            <person name="Zhan S."/>
            <person name="Merlin C."/>
            <person name="Boore J.L."/>
            <person name="Reppert S.M."/>
        </authorList>
    </citation>
    <scope>NUCLEOTIDE SEQUENCE [LARGE SCALE GENOMIC DNA]</scope>
    <source>
        <strain evidence="2">F-2</strain>
    </source>
</reference>
<keyword evidence="3" id="KW-1185">Reference proteome</keyword>
<keyword evidence="1" id="KW-0472">Membrane</keyword>
<dbReference type="KEGG" id="dpl:KGM_207329"/>
<dbReference type="InParanoid" id="A0A212EHD9"/>
<feature type="transmembrane region" description="Helical" evidence="1">
    <location>
        <begin position="6"/>
        <end position="28"/>
    </location>
</feature>
<keyword evidence="1" id="KW-1133">Transmembrane helix</keyword>
<keyword evidence="1" id="KW-0812">Transmembrane</keyword>
<dbReference type="Proteomes" id="UP000007151">
    <property type="component" value="Unassembled WGS sequence"/>
</dbReference>
<organism evidence="2 3">
    <name type="scientific">Danaus plexippus plexippus</name>
    <dbReference type="NCBI Taxonomy" id="278856"/>
    <lineage>
        <taxon>Eukaryota</taxon>
        <taxon>Metazoa</taxon>
        <taxon>Ecdysozoa</taxon>
        <taxon>Arthropoda</taxon>
        <taxon>Hexapoda</taxon>
        <taxon>Insecta</taxon>
        <taxon>Pterygota</taxon>
        <taxon>Neoptera</taxon>
        <taxon>Endopterygota</taxon>
        <taxon>Lepidoptera</taxon>
        <taxon>Glossata</taxon>
        <taxon>Ditrysia</taxon>
        <taxon>Papilionoidea</taxon>
        <taxon>Nymphalidae</taxon>
        <taxon>Danainae</taxon>
        <taxon>Danaini</taxon>
        <taxon>Danaina</taxon>
        <taxon>Danaus</taxon>
        <taxon>Danaus</taxon>
    </lineage>
</organism>
<accession>A0A212EHD9</accession>
<evidence type="ECO:0000256" key="1">
    <source>
        <dbReference type="SAM" id="Phobius"/>
    </source>
</evidence>
<sequence>MSGRRMVVDAIVFSASFYVSYNLMSFFIERYRKKRIHTGYIERDVSQKRETICTRIGS</sequence>
<dbReference type="AlphaFoldDB" id="A0A212EHD9"/>
<protein>
    <submittedName>
        <fullName evidence="2">Uncharacterized protein</fullName>
    </submittedName>
</protein>
<dbReference type="EMBL" id="AGBW02014908">
    <property type="protein sequence ID" value="OWR40899.1"/>
    <property type="molecule type" value="Genomic_DNA"/>
</dbReference>